<keyword evidence="1" id="KW-0677">Repeat</keyword>
<dbReference type="InterPro" id="IPR011990">
    <property type="entry name" value="TPR-like_helical_dom_sf"/>
</dbReference>
<name>A0A9N8UYH7_9GLOM</name>
<evidence type="ECO:0000256" key="5">
    <source>
        <dbReference type="PROSITE-ProRule" id="PRU00339"/>
    </source>
</evidence>
<dbReference type="InterPro" id="IPR019734">
    <property type="entry name" value="TPR_rpt"/>
</dbReference>
<reference evidence="7" key="1">
    <citation type="submission" date="2021-06" db="EMBL/GenBank/DDBJ databases">
        <authorList>
            <person name="Kallberg Y."/>
            <person name="Tangrot J."/>
            <person name="Rosling A."/>
        </authorList>
    </citation>
    <scope>NUCLEOTIDE SEQUENCE</scope>
    <source>
        <strain evidence="7">AZ414A</strain>
    </source>
</reference>
<dbReference type="PANTHER" id="PTHR46423">
    <property type="entry name" value="RNA POLYMERASE II-ASSOCIATED PROTEIN 3"/>
    <property type="match status" value="1"/>
</dbReference>
<evidence type="ECO:0000256" key="3">
    <source>
        <dbReference type="ARBA" id="ARBA00038275"/>
    </source>
</evidence>
<feature type="repeat" description="TPR" evidence="5">
    <location>
        <begin position="17"/>
        <end position="50"/>
    </location>
</feature>
<protein>
    <recommendedName>
        <fullName evidence="4">RNA polymerase II-associated protein 3</fullName>
    </recommendedName>
</protein>
<evidence type="ECO:0000259" key="6">
    <source>
        <dbReference type="Pfam" id="PF13877"/>
    </source>
</evidence>
<evidence type="ECO:0000256" key="4">
    <source>
        <dbReference type="ARBA" id="ARBA00040133"/>
    </source>
</evidence>
<sequence length="317" mass="37097">MSQPDRKGKKTLRVEQALKEKEMGNTYFKNGNYSKAIEHYGKAVELDPKEAVFVINRAMAHLKLKNWVEAEIDCTQGLILHPNNPKALWRRGIARRETGKLEESKKGSDVLKLEPNNKEIQDEYSKVLDIIKSNELSSDSIEITGERRRLTIEETDFDENEHIIESARKDLKSKLAVNELDNKELPIKSTTYTRPNMKVPRAMFEFERDWARYQGNNEDLYHYIKIIPPASYPTLLSDFLEVDYLSQFIFILRDFFLVRDSADDVFEILYNLNRTERFKMVLMFLGEEDKKANHNQKLTKATLQEVLDLAKVYKIQL</sequence>
<dbReference type="Pfam" id="PF13877">
    <property type="entry name" value="RPAP3_C"/>
    <property type="match status" value="1"/>
</dbReference>
<comment type="caution">
    <text evidence="7">The sequence shown here is derived from an EMBL/GenBank/DDBJ whole genome shotgun (WGS) entry which is preliminary data.</text>
</comment>
<evidence type="ECO:0000313" key="7">
    <source>
        <dbReference type="EMBL" id="CAG8434531.1"/>
    </source>
</evidence>
<dbReference type="GO" id="GO:0101031">
    <property type="term" value="C:protein folding chaperone complex"/>
    <property type="evidence" value="ECO:0007669"/>
    <property type="project" value="TreeGrafter"/>
</dbReference>
<keyword evidence="8" id="KW-1185">Reference proteome</keyword>
<dbReference type="Proteomes" id="UP000789706">
    <property type="component" value="Unassembled WGS sequence"/>
</dbReference>
<evidence type="ECO:0000256" key="2">
    <source>
        <dbReference type="ARBA" id="ARBA00022803"/>
    </source>
</evidence>
<dbReference type="Pfam" id="PF00515">
    <property type="entry name" value="TPR_1"/>
    <property type="match status" value="1"/>
</dbReference>
<dbReference type="PANTHER" id="PTHR46423:SF1">
    <property type="entry name" value="RNA POLYMERASE II-ASSOCIATED PROTEIN 3"/>
    <property type="match status" value="1"/>
</dbReference>
<dbReference type="PROSITE" id="PS50293">
    <property type="entry name" value="TPR_REGION"/>
    <property type="match status" value="1"/>
</dbReference>
<dbReference type="Gene3D" id="1.25.40.10">
    <property type="entry name" value="Tetratricopeptide repeat domain"/>
    <property type="match status" value="1"/>
</dbReference>
<dbReference type="PROSITE" id="PS50005">
    <property type="entry name" value="TPR"/>
    <property type="match status" value="1"/>
</dbReference>
<dbReference type="SMART" id="SM00028">
    <property type="entry name" value="TPR"/>
    <property type="match status" value="3"/>
</dbReference>
<gene>
    <name evidence="7" type="ORF">DEBURN_LOCUS720</name>
</gene>
<dbReference type="SUPFAM" id="SSF48452">
    <property type="entry name" value="TPR-like"/>
    <property type="match status" value="1"/>
</dbReference>
<dbReference type="OrthoDB" id="629492at2759"/>
<evidence type="ECO:0000256" key="1">
    <source>
        <dbReference type="ARBA" id="ARBA00022737"/>
    </source>
</evidence>
<evidence type="ECO:0000313" key="8">
    <source>
        <dbReference type="Proteomes" id="UP000789706"/>
    </source>
</evidence>
<feature type="domain" description="RNA-polymerase II-associated protein 3-like C-terminal" evidence="6">
    <location>
        <begin position="200"/>
        <end position="290"/>
    </location>
</feature>
<dbReference type="EMBL" id="CAJVPK010000026">
    <property type="protein sequence ID" value="CAG8434531.1"/>
    <property type="molecule type" value="Genomic_DNA"/>
</dbReference>
<proteinExistence type="inferred from homology"/>
<organism evidence="7 8">
    <name type="scientific">Diversispora eburnea</name>
    <dbReference type="NCBI Taxonomy" id="1213867"/>
    <lineage>
        <taxon>Eukaryota</taxon>
        <taxon>Fungi</taxon>
        <taxon>Fungi incertae sedis</taxon>
        <taxon>Mucoromycota</taxon>
        <taxon>Glomeromycotina</taxon>
        <taxon>Glomeromycetes</taxon>
        <taxon>Diversisporales</taxon>
        <taxon>Diversisporaceae</taxon>
        <taxon>Diversispora</taxon>
    </lineage>
</organism>
<accession>A0A9N8UYH7</accession>
<dbReference type="AlphaFoldDB" id="A0A9N8UYH7"/>
<dbReference type="InterPro" id="IPR025986">
    <property type="entry name" value="RPAP3-like_C"/>
</dbReference>
<comment type="similarity">
    <text evidence="3">Belongs to the RPAP3 family.</text>
</comment>
<keyword evidence="2 5" id="KW-0802">TPR repeat</keyword>
<dbReference type="InterPro" id="IPR051966">
    <property type="entry name" value="RPAP3"/>
</dbReference>